<feature type="domain" description="Aminoacyl-transfer RNA synthetases class-II family profile" evidence="8">
    <location>
        <begin position="144"/>
        <end position="437"/>
    </location>
</feature>
<keyword evidence="5 7" id="KW-0648">Protein biosynthesis</keyword>
<dbReference type="GO" id="GO:0003676">
    <property type="term" value="F:nucleic acid binding"/>
    <property type="evidence" value="ECO:0007669"/>
    <property type="project" value="InterPro"/>
</dbReference>
<dbReference type="GO" id="GO:0004815">
    <property type="term" value="F:aspartate-tRNA ligase activity"/>
    <property type="evidence" value="ECO:0007669"/>
    <property type="project" value="UniProtKB-UniRule"/>
</dbReference>
<proteinExistence type="inferred from homology"/>
<dbReference type="CDD" id="cd04317">
    <property type="entry name" value="EcAspRS_like_N"/>
    <property type="match status" value="1"/>
</dbReference>
<dbReference type="Pfam" id="PF00152">
    <property type="entry name" value="tRNA-synt_2"/>
    <property type="match status" value="1"/>
</dbReference>
<dbReference type="GO" id="GO:0005737">
    <property type="term" value="C:cytoplasm"/>
    <property type="evidence" value="ECO:0007669"/>
    <property type="project" value="UniProtKB-SubCell"/>
</dbReference>
<reference evidence="9 10" key="1">
    <citation type="journal article" date="2016" name="Nat. Commun.">
        <title>Thousands of microbial genomes shed light on interconnected biogeochemical processes in an aquifer system.</title>
        <authorList>
            <person name="Anantharaman K."/>
            <person name="Brown C.T."/>
            <person name="Hug L.A."/>
            <person name="Sharon I."/>
            <person name="Castelle C.J."/>
            <person name="Probst A.J."/>
            <person name="Thomas B.C."/>
            <person name="Singh A."/>
            <person name="Wilkins M.J."/>
            <person name="Karaoz U."/>
            <person name="Brodie E.L."/>
            <person name="Williams K.H."/>
            <person name="Hubbard S.S."/>
            <person name="Banfield J.F."/>
        </authorList>
    </citation>
    <scope>NUCLEOTIDE SEQUENCE [LARGE SCALE GENOMIC DNA]</scope>
</reference>
<keyword evidence="6 7" id="KW-0030">Aminoacyl-tRNA synthetase</keyword>
<dbReference type="Proteomes" id="UP000179136">
    <property type="component" value="Unassembled WGS sequence"/>
</dbReference>
<protein>
    <recommendedName>
        <fullName evidence="7">Aspartate--tRNA ligase</fullName>
        <ecNumber evidence="7">6.1.1.12</ecNumber>
    </recommendedName>
    <alternativeName>
        <fullName evidence="7">Aspartyl-tRNA synthetase</fullName>
        <shortName evidence="7">AspRS</shortName>
    </alternativeName>
</protein>
<evidence type="ECO:0000256" key="6">
    <source>
        <dbReference type="ARBA" id="ARBA00023146"/>
    </source>
</evidence>
<dbReference type="InterPro" id="IPR047090">
    <property type="entry name" value="AspRS_core"/>
</dbReference>
<dbReference type="GO" id="GO:0006422">
    <property type="term" value="P:aspartyl-tRNA aminoacylation"/>
    <property type="evidence" value="ECO:0007669"/>
    <property type="project" value="UniProtKB-UniRule"/>
</dbReference>
<dbReference type="CDD" id="cd00777">
    <property type="entry name" value="AspRS_core"/>
    <property type="match status" value="1"/>
</dbReference>
<evidence type="ECO:0000256" key="7">
    <source>
        <dbReference type="HAMAP-Rule" id="MF_00044"/>
    </source>
</evidence>
<evidence type="ECO:0000313" key="9">
    <source>
        <dbReference type="EMBL" id="OGG87087.1"/>
    </source>
</evidence>
<feature type="binding site" evidence="7">
    <location>
        <position position="230"/>
    </location>
    <ligand>
        <name>ATP</name>
        <dbReference type="ChEBI" id="CHEBI:30616"/>
    </ligand>
</feature>
<feature type="binding site" evidence="7">
    <location>
        <begin position="416"/>
        <end position="419"/>
    </location>
    <ligand>
        <name>ATP</name>
        <dbReference type="ChEBI" id="CHEBI:30616"/>
    </ligand>
</feature>
<dbReference type="PANTHER" id="PTHR22594">
    <property type="entry name" value="ASPARTYL/LYSYL-TRNA SYNTHETASE"/>
    <property type="match status" value="1"/>
</dbReference>
<feature type="region of interest" description="Aspartate" evidence="7">
    <location>
        <begin position="199"/>
        <end position="202"/>
    </location>
</feature>
<evidence type="ECO:0000256" key="1">
    <source>
        <dbReference type="ARBA" id="ARBA00006303"/>
    </source>
</evidence>
<evidence type="ECO:0000256" key="3">
    <source>
        <dbReference type="ARBA" id="ARBA00022741"/>
    </source>
</evidence>
<comment type="catalytic activity">
    <reaction evidence="7">
        <text>tRNA(Asp) + L-aspartate + ATP = L-aspartyl-tRNA(Asp) + AMP + diphosphate</text>
        <dbReference type="Rhea" id="RHEA:19649"/>
        <dbReference type="Rhea" id="RHEA-COMP:9660"/>
        <dbReference type="Rhea" id="RHEA-COMP:9678"/>
        <dbReference type="ChEBI" id="CHEBI:29991"/>
        <dbReference type="ChEBI" id="CHEBI:30616"/>
        <dbReference type="ChEBI" id="CHEBI:33019"/>
        <dbReference type="ChEBI" id="CHEBI:78442"/>
        <dbReference type="ChEBI" id="CHEBI:78516"/>
        <dbReference type="ChEBI" id="CHEBI:456215"/>
        <dbReference type="EC" id="6.1.1.12"/>
    </reaction>
</comment>
<name>A0A1F6FMK1_9BACT</name>
<dbReference type="InterPro" id="IPR004365">
    <property type="entry name" value="NA-bd_OB_tRNA"/>
</dbReference>
<dbReference type="Gene3D" id="2.40.50.140">
    <property type="entry name" value="Nucleic acid-binding proteins"/>
    <property type="match status" value="1"/>
</dbReference>
<keyword evidence="3 7" id="KW-0547">Nucleotide-binding</keyword>
<feature type="binding site" evidence="7">
    <location>
        <begin position="221"/>
        <end position="223"/>
    </location>
    <ligand>
        <name>ATP</name>
        <dbReference type="ChEBI" id="CHEBI:30616"/>
    </ligand>
</feature>
<dbReference type="Gene3D" id="3.30.1360.30">
    <property type="entry name" value="GAD-like domain"/>
    <property type="match status" value="1"/>
</dbReference>
<dbReference type="STRING" id="1798561.A3B87_03725"/>
<feature type="binding site" evidence="7">
    <location>
        <position position="328"/>
    </location>
    <ligand>
        <name>L-aspartate</name>
        <dbReference type="ChEBI" id="CHEBI:29991"/>
    </ligand>
</feature>
<dbReference type="InterPro" id="IPR047089">
    <property type="entry name" value="Asp-tRNA-ligase_1_N"/>
</dbReference>
<feature type="binding site" evidence="7">
    <location>
        <position position="175"/>
    </location>
    <ligand>
        <name>L-aspartate</name>
        <dbReference type="ChEBI" id="CHEBI:29991"/>
    </ligand>
</feature>
<comment type="subunit">
    <text evidence="7">Homodimer.</text>
</comment>
<comment type="function">
    <text evidence="7">Catalyzes the attachment of L-aspartate to tRNA(Asp) in a two-step reaction: L-aspartate is first activated by ATP to form Asp-AMP and then transferred to the acceptor end of tRNA(Asp).</text>
</comment>
<organism evidence="9 10">
    <name type="scientific">Candidatus Kuenenbacteria bacterium RIFCSPHIGHO2_02_FULL_39_13</name>
    <dbReference type="NCBI Taxonomy" id="1798561"/>
    <lineage>
        <taxon>Bacteria</taxon>
        <taxon>Candidatus Kueneniibacteriota</taxon>
    </lineage>
</organism>
<dbReference type="InterPro" id="IPR045864">
    <property type="entry name" value="aa-tRNA-synth_II/BPL/LPL"/>
</dbReference>
<dbReference type="InterPro" id="IPR002312">
    <property type="entry name" value="Asp/Asn-tRNA-synth_IIb"/>
</dbReference>
<dbReference type="EMBL" id="MFMW01000022">
    <property type="protein sequence ID" value="OGG87087.1"/>
    <property type="molecule type" value="Genomic_DNA"/>
</dbReference>
<dbReference type="GO" id="GO:0005524">
    <property type="term" value="F:ATP binding"/>
    <property type="evidence" value="ECO:0007669"/>
    <property type="project" value="UniProtKB-UniRule"/>
</dbReference>
<dbReference type="SUPFAM" id="SSF50249">
    <property type="entry name" value="Nucleic acid-binding proteins"/>
    <property type="match status" value="1"/>
</dbReference>
<dbReference type="InterPro" id="IPR004115">
    <property type="entry name" value="GAD-like_sf"/>
</dbReference>
<sequence>MTRTLSTQTIQKIGETIKLNGWVNARRNMSKIVFLDLRDRWGIVQVVCVPSELDEKSQSVLKDIRLEFVLEIEGVVQARGEKQVNKDLLTGGVEVLAKKIAILAKAETPPFEVANEERQANEELRLKYRYLDLRHERMKNNIILRDKVIGNIRDYLHDKQFIEIETPFLSKSTPEGARDFLVPSRNYPGKFFALPQSPQQYKQMLMIAGMEKYFQIVRCFRDEDQRGDRQAEFTQLDVEMSFVKEEEDILSITEKMIKQVIKRIGGDYQMTFNKFPQIKYDEVIAKYNSDKPDLRQNKEDKNELAFVWVIDFPMFEYKEGDKRWAAAHHPFTAIRDEDLDKLGDETKMAQIKAKQYDLVLNGNEVAGGSIRTTDPEILKKVFQFLGHSEKEIQAQFGHLLEAFKYGVPPHGGIAFGLDRLIAILAGEESIREVMAFPKTSDNRDPLMDSPSEVSKEQLEELAIEVRSVK</sequence>
<dbReference type="SUPFAM" id="SSF55681">
    <property type="entry name" value="Class II aaRS and biotin synthetases"/>
    <property type="match status" value="1"/>
</dbReference>
<dbReference type="InterPro" id="IPR004524">
    <property type="entry name" value="Asp-tRNA-ligase_1"/>
</dbReference>
<dbReference type="InterPro" id="IPR004364">
    <property type="entry name" value="Aa-tRNA-synt_II"/>
</dbReference>
<evidence type="ECO:0000259" key="8">
    <source>
        <dbReference type="PROSITE" id="PS50862"/>
    </source>
</evidence>
<evidence type="ECO:0000256" key="4">
    <source>
        <dbReference type="ARBA" id="ARBA00022840"/>
    </source>
</evidence>
<comment type="caution">
    <text evidence="7">Lacks conserved residue(s) required for the propagation of feature annotation.</text>
</comment>
<evidence type="ECO:0000256" key="2">
    <source>
        <dbReference type="ARBA" id="ARBA00022598"/>
    </source>
</evidence>
<comment type="caution">
    <text evidence="9">The sequence shown here is derived from an EMBL/GenBank/DDBJ whole genome shotgun (WGS) entry which is preliminary data.</text>
</comment>
<feature type="binding site" evidence="7">
    <location>
        <position position="371"/>
    </location>
    <ligand>
        <name>L-aspartate</name>
        <dbReference type="ChEBI" id="CHEBI:29991"/>
    </ligand>
</feature>
<evidence type="ECO:0000313" key="10">
    <source>
        <dbReference type="Proteomes" id="UP000179136"/>
    </source>
</evidence>
<dbReference type="PRINTS" id="PR01042">
    <property type="entry name" value="TRNASYNTHASP"/>
</dbReference>
<keyword evidence="2 7" id="KW-0436">Ligase</keyword>
<accession>A0A1F6FMK1</accession>
<gene>
    <name evidence="7" type="primary">aspS</name>
    <name evidence="9" type="ORF">A3B87_03725</name>
</gene>
<dbReference type="NCBIfam" id="TIGR00459">
    <property type="entry name" value="aspS_bact"/>
    <property type="match status" value="1"/>
</dbReference>
<dbReference type="HAMAP" id="MF_00044">
    <property type="entry name" value="Asp_tRNA_synth_type1"/>
    <property type="match status" value="1"/>
</dbReference>
<dbReference type="InterPro" id="IPR006195">
    <property type="entry name" value="aa-tRNA-synth_II"/>
</dbReference>
<dbReference type="Pfam" id="PF01336">
    <property type="entry name" value="tRNA_anti-codon"/>
    <property type="match status" value="1"/>
</dbReference>
<dbReference type="AlphaFoldDB" id="A0A1F6FMK1"/>
<evidence type="ECO:0000256" key="5">
    <source>
        <dbReference type="ARBA" id="ARBA00022917"/>
    </source>
</evidence>
<dbReference type="PROSITE" id="PS50862">
    <property type="entry name" value="AA_TRNA_LIGASE_II"/>
    <property type="match status" value="1"/>
</dbReference>
<keyword evidence="4 7" id="KW-0067">ATP-binding</keyword>
<dbReference type="EC" id="6.1.1.12" evidence="7"/>
<comment type="subcellular location">
    <subcellularLocation>
        <location evidence="7">Cytoplasm</location>
    </subcellularLocation>
</comment>
<feature type="binding site" evidence="7">
    <location>
        <position position="364"/>
    </location>
    <ligand>
        <name>ATP</name>
        <dbReference type="ChEBI" id="CHEBI:30616"/>
    </ligand>
</feature>
<keyword evidence="7" id="KW-0963">Cytoplasm</keyword>
<dbReference type="Gene3D" id="3.30.930.10">
    <property type="entry name" value="Bira Bifunctional Protein, Domain 2"/>
    <property type="match status" value="2"/>
</dbReference>
<feature type="binding site" evidence="7">
    <location>
        <position position="221"/>
    </location>
    <ligand>
        <name>L-aspartate</name>
        <dbReference type="ChEBI" id="CHEBI:29991"/>
    </ligand>
</feature>
<comment type="similarity">
    <text evidence="1 7">Belongs to the class-II aminoacyl-tRNA synthetase family. Type 1 subfamily.</text>
</comment>
<dbReference type="PANTHER" id="PTHR22594:SF5">
    <property type="entry name" value="ASPARTATE--TRNA LIGASE, MITOCHONDRIAL"/>
    <property type="match status" value="1"/>
</dbReference>
<dbReference type="InterPro" id="IPR012340">
    <property type="entry name" value="NA-bd_OB-fold"/>
</dbReference>